<dbReference type="AlphaFoldDB" id="A0A2S0Q9W9"/>
<name>A0A2S0Q9W9_NODSP</name>
<dbReference type="RefSeq" id="WP_107806705.1">
    <property type="nucleotide sequence ID" value="NZ_CAWNZE010000001.1"/>
</dbReference>
<accession>A0A2S0Q9W9</accession>
<evidence type="ECO:0000313" key="3">
    <source>
        <dbReference type="Proteomes" id="UP000244056"/>
    </source>
</evidence>
<dbReference type="EMBL" id="CP020114">
    <property type="protein sequence ID" value="AVZ31152.1"/>
    <property type="molecule type" value="Genomic_DNA"/>
</dbReference>
<sequence>MVKTVICSVGTSAARNLGVKPADLANWVKQQKINDKISIEYAAETVFNTFSHVSPAGENLKNKLSAEIHSLFRIRITNQDKVILLASSTDDGYCCALAVEKYLKHYLDKIDVKTKKIPGLQVLDAELFRKEGVVNFVKCILKEIDGYDPSNFILNPTGGYKALVPYTVLLGMLKGIKCDYIFEQSSTLLELPPLPVEFKRSQFDTYQDLFEKIEHETEISQEEWDQRVPYKEREMLEPLVEFSNGHVTISAVGFLFLEEMRKPSVLVPFLSQKAIRDCFDNLAQLDNRDPFDFLLRAASSKDGFSQYEHINVGNGLRWLKPGNTTDRYLVSVEGWRMLVWRAIREDQEGPNYASKVKVNPDNDRRAYSPFMRMDFVN</sequence>
<dbReference type="GeneID" id="78018824"/>
<gene>
    <name evidence="2" type="ORF">BMF81_03580</name>
</gene>
<dbReference type="Pfam" id="PF09651">
    <property type="entry name" value="Cas_APE2256"/>
    <property type="match status" value="1"/>
</dbReference>
<proteinExistence type="predicted"/>
<dbReference type="CDD" id="cd09742">
    <property type="entry name" value="Csm6_III-A"/>
    <property type="match status" value="1"/>
</dbReference>
<organism evidence="2 3">
    <name type="scientific">Nodularia spumigena UHCC 0039</name>
    <dbReference type="NCBI Taxonomy" id="1914872"/>
    <lineage>
        <taxon>Bacteria</taxon>
        <taxon>Bacillati</taxon>
        <taxon>Cyanobacteriota</taxon>
        <taxon>Cyanophyceae</taxon>
        <taxon>Nostocales</taxon>
        <taxon>Nodulariaceae</taxon>
        <taxon>Nodularia</taxon>
    </lineage>
</organism>
<dbReference type="Gene3D" id="3.40.50.10770">
    <property type="entry name" value="Hypothetical protein VC1899 like domain (Restriction endonuclease-like)"/>
    <property type="match status" value="1"/>
</dbReference>
<dbReference type="KEGG" id="nsp:BMF81_03580"/>
<dbReference type="InterPro" id="IPR013442">
    <property type="entry name" value="SSO1393-like"/>
</dbReference>
<feature type="domain" description="CRISPR system ring nuclease SSO1393-like" evidence="1">
    <location>
        <begin position="63"/>
        <end position="194"/>
    </location>
</feature>
<dbReference type="Proteomes" id="UP000244056">
    <property type="component" value="Chromosome"/>
</dbReference>
<protein>
    <recommendedName>
        <fullName evidence="1">CRISPR system ring nuclease SSO1393-like domain-containing protein</fullName>
    </recommendedName>
</protein>
<evidence type="ECO:0000313" key="2">
    <source>
        <dbReference type="EMBL" id="AVZ31152.1"/>
    </source>
</evidence>
<dbReference type="NCBIfam" id="TIGR02619">
    <property type="entry name" value="putative CRISPR-associated protein, APE2256 family"/>
    <property type="match status" value="1"/>
</dbReference>
<evidence type="ECO:0000259" key="1">
    <source>
        <dbReference type="Pfam" id="PF09651"/>
    </source>
</evidence>
<reference evidence="2 3" key="1">
    <citation type="submission" date="2017-03" db="EMBL/GenBank/DDBJ databases">
        <title>Comparative genomics of the toxic Baltic Sea cyanobacteria Nodularia spumigena UHCC 0039 and its response on varying salinity.</title>
        <authorList>
            <person name="Teikari J.E."/>
        </authorList>
    </citation>
    <scope>NUCLEOTIDE SEQUENCE [LARGE SCALE GENOMIC DNA]</scope>
    <source>
        <strain evidence="2 3">UHCC 0039</strain>
    </source>
</reference>